<evidence type="ECO:0000313" key="2">
    <source>
        <dbReference type="Proteomes" id="UP000738126"/>
    </source>
</evidence>
<dbReference type="SUPFAM" id="SSF81593">
    <property type="entry name" value="Nucleotidyltransferase substrate binding subunit/domain"/>
    <property type="match status" value="1"/>
</dbReference>
<reference evidence="1 2" key="1">
    <citation type="journal article" date="2020" name="Microorganisms">
        <title>Osmotic Adaptation and Compatible Solute Biosynthesis of Phototrophic Bacteria as Revealed from Genome Analyses.</title>
        <authorList>
            <person name="Imhoff J.F."/>
            <person name="Rahn T."/>
            <person name="Kunzel S."/>
            <person name="Keller A."/>
            <person name="Neulinger S.C."/>
        </authorList>
    </citation>
    <scope>NUCLEOTIDE SEQUENCE [LARGE SCALE GENOMIC DNA]</scope>
    <source>
        <strain evidence="1 2">DSM 15116</strain>
    </source>
</reference>
<proteinExistence type="predicted"/>
<dbReference type="Proteomes" id="UP000738126">
    <property type="component" value="Unassembled WGS sequence"/>
</dbReference>
<keyword evidence="2" id="KW-1185">Reference proteome</keyword>
<name>A0ABS1E5Y1_9GAMM</name>
<accession>A0ABS1E5Y1</accession>
<protein>
    <recommendedName>
        <fullName evidence="3">DUF86 domain-containing protein</fullName>
    </recommendedName>
</protein>
<comment type="caution">
    <text evidence="1">The sequence shown here is derived from an EMBL/GenBank/DDBJ whole genome shotgun (WGS) entry which is preliminary data.</text>
</comment>
<dbReference type="Gene3D" id="1.20.120.330">
    <property type="entry name" value="Nucleotidyltransferases domain 2"/>
    <property type="match status" value="1"/>
</dbReference>
<dbReference type="RefSeq" id="WP_200259624.1">
    <property type="nucleotide sequence ID" value="NZ_NRSH01000096.1"/>
</dbReference>
<sequence length="170" mass="19652">MTRYPASPRLVFLLDTVYREGVHLRYTRDRLLPTPVDSGWVGALEDDPERAERLDAFVARYGRMQDTIGDRLVPSLLRDLLETPGAALDNLNRMEKLGLLSSVADWIEARNLRNRLVHEYMRDIEEFAAAINRARSCVDLLITTYNHIRDYTAQHLVPPEGHTWPERLNL</sequence>
<evidence type="ECO:0008006" key="3">
    <source>
        <dbReference type="Google" id="ProtNLM"/>
    </source>
</evidence>
<dbReference type="EMBL" id="NRSH01000096">
    <property type="protein sequence ID" value="MBK1727080.1"/>
    <property type="molecule type" value="Genomic_DNA"/>
</dbReference>
<gene>
    <name evidence="1" type="ORF">CKO13_08605</name>
</gene>
<organism evidence="1 2">
    <name type="scientific">Halorhodospira neutriphila</name>
    <dbReference type="NCBI Taxonomy" id="168379"/>
    <lineage>
        <taxon>Bacteria</taxon>
        <taxon>Pseudomonadati</taxon>
        <taxon>Pseudomonadota</taxon>
        <taxon>Gammaproteobacteria</taxon>
        <taxon>Chromatiales</taxon>
        <taxon>Ectothiorhodospiraceae</taxon>
        <taxon>Halorhodospira</taxon>
    </lineage>
</organism>
<evidence type="ECO:0000313" key="1">
    <source>
        <dbReference type="EMBL" id="MBK1727080.1"/>
    </source>
</evidence>